<dbReference type="Gene3D" id="2.120.10.30">
    <property type="entry name" value="TolB, C-terminal domain"/>
    <property type="match status" value="1"/>
</dbReference>
<proteinExistence type="predicted"/>
<dbReference type="GO" id="GO:0005975">
    <property type="term" value="P:carbohydrate metabolic process"/>
    <property type="evidence" value="ECO:0007669"/>
    <property type="project" value="InterPro"/>
</dbReference>
<dbReference type="SMART" id="SM00637">
    <property type="entry name" value="CBD_II"/>
    <property type="match status" value="1"/>
</dbReference>
<evidence type="ECO:0000313" key="2">
    <source>
        <dbReference type="Proteomes" id="UP000204221"/>
    </source>
</evidence>
<dbReference type="GO" id="GO:0030247">
    <property type="term" value="F:polysaccharide binding"/>
    <property type="evidence" value="ECO:0007669"/>
    <property type="project" value="UniProtKB-UniRule"/>
</dbReference>
<protein>
    <submittedName>
        <fullName evidence="1">Soluble aldose sugar dehydrogenase YliI</fullName>
        <ecNumber evidence="1">1.1.5.-</ecNumber>
    </submittedName>
</protein>
<evidence type="ECO:0000313" key="1">
    <source>
        <dbReference type="EMBL" id="ASO19272.1"/>
    </source>
</evidence>
<dbReference type="RefSeq" id="WP_211290552.1">
    <property type="nucleotide sequence ID" value="NZ_CP022521.1"/>
</dbReference>
<dbReference type="PROSITE" id="PS51173">
    <property type="entry name" value="CBM2"/>
    <property type="match status" value="1"/>
</dbReference>
<dbReference type="InterPro" id="IPR008965">
    <property type="entry name" value="CBM2/CBM3_carb-bd_dom_sf"/>
</dbReference>
<dbReference type="EMBL" id="CP022521">
    <property type="protein sequence ID" value="ASO19272.1"/>
    <property type="molecule type" value="Genomic_DNA"/>
</dbReference>
<dbReference type="KEGG" id="ahg:AHOG_08135"/>
<dbReference type="Pfam" id="PF07995">
    <property type="entry name" value="GSDH"/>
    <property type="match status" value="1"/>
</dbReference>
<dbReference type="EC" id="1.1.5.-" evidence="1"/>
<dbReference type="SUPFAM" id="SSF50952">
    <property type="entry name" value="Soluble quinoprotein glucose dehydrogenase"/>
    <property type="match status" value="1"/>
</dbReference>
<dbReference type="Gene3D" id="2.60.40.290">
    <property type="match status" value="1"/>
</dbReference>
<dbReference type="InterPro" id="IPR011041">
    <property type="entry name" value="Quinoprot_gluc/sorb_DH_b-prop"/>
</dbReference>
<dbReference type="Proteomes" id="UP000204221">
    <property type="component" value="Chromosome"/>
</dbReference>
<keyword evidence="2" id="KW-1185">Reference proteome</keyword>
<organism evidence="1 2">
    <name type="scientific">Actinoalloteichus hoggarensis</name>
    <dbReference type="NCBI Taxonomy" id="1470176"/>
    <lineage>
        <taxon>Bacteria</taxon>
        <taxon>Bacillati</taxon>
        <taxon>Actinomycetota</taxon>
        <taxon>Actinomycetes</taxon>
        <taxon>Pseudonocardiales</taxon>
        <taxon>Pseudonocardiaceae</taxon>
        <taxon>Actinoalloteichus</taxon>
    </lineage>
</organism>
<keyword evidence="1" id="KW-0560">Oxidoreductase</keyword>
<dbReference type="GO" id="GO:0016491">
    <property type="term" value="F:oxidoreductase activity"/>
    <property type="evidence" value="ECO:0007669"/>
    <property type="project" value="UniProtKB-KW"/>
</dbReference>
<dbReference type="GO" id="GO:0004553">
    <property type="term" value="F:hydrolase activity, hydrolyzing O-glycosyl compounds"/>
    <property type="evidence" value="ECO:0007669"/>
    <property type="project" value="InterPro"/>
</dbReference>
<reference evidence="1 2" key="1">
    <citation type="submission" date="2017-07" db="EMBL/GenBank/DDBJ databases">
        <title>Complete genome sequence of Actinoalloteichus hoggarensis DSM 45943, type strain of Actinoalloteichus hoggarensis.</title>
        <authorList>
            <person name="Ruckert C."/>
            <person name="Nouioui I."/>
            <person name="Willmese J."/>
            <person name="van Wezel G."/>
            <person name="Klenk H.-P."/>
            <person name="Kalinowski J."/>
            <person name="Zotchev S.B."/>
        </authorList>
    </citation>
    <scope>NUCLEOTIDE SEQUENCE [LARGE SCALE GENOMIC DNA]</scope>
    <source>
        <strain evidence="1 2">DSM 45943</strain>
    </source>
</reference>
<sequence>MSRRSFAHRSAAAFIAAVIAPLTMMGSASGAEPVDVDSVVPATPAAEQLDRLSVSTTQIASGLRRPTAIAAPDDGSERLLVAEKPGTVRVYHPDTGLATSPLLDLTDRVDDSSNERGLLGIAASPDFAETHTLYVTYTSLPEGEVTLSRIALSDAAQDPVPADVEEVLLTQPHSEFTNHNGGQIAFGPDGNLYWSLGDGGGSGDPLNAAQDLTTLLGKIVRIDVSASCTDAYCIPADNPFVSDAQARPEIWAYGLRNAWRFSFDDEDGSLWIADVGQGTQEEVNRLAADQGGANLGWPCLEGTSVFDEARCDSEAEYVDPVFTYATSVEGCAVVGGHVYRGAEFADAAAGVYVMTDYCTATGWGLDTTDDAHPSAVIGEFPIQTSTFGEGADGELYVANDLPGQLHAVSFELAPPAVGCSVDYQVRSHWGTGYIGAVTVVNEGTEPVSDWSLTWTAPAGQTITSAWSAVVSQTGDLVTAVGAAWNSSIAPGGSVSFEFLGTHGGTVAVPGQFALNGSTCR</sequence>
<dbReference type="SUPFAM" id="SSF49384">
    <property type="entry name" value="Carbohydrate-binding domain"/>
    <property type="match status" value="1"/>
</dbReference>
<accession>A0A221W0J0</accession>
<dbReference type="Pfam" id="PF00553">
    <property type="entry name" value="CBM_2"/>
    <property type="match status" value="1"/>
</dbReference>
<dbReference type="InterPro" id="IPR011042">
    <property type="entry name" value="6-blade_b-propeller_TolB-like"/>
</dbReference>
<dbReference type="InterPro" id="IPR012938">
    <property type="entry name" value="Glc/Sorbosone_DH"/>
</dbReference>
<dbReference type="AlphaFoldDB" id="A0A221W0J0"/>
<gene>
    <name evidence="1" type="primary">yliI1</name>
    <name evidence="1" type="ORF">AHOG_08135</name>
</gene>
<name>A0A221W0J0_9PSEU</name>
<dbReference type="InterPro" id="IPR001919">
    <property type="entry name" value="CBD2"/>
</dbReference>
<dbReference type="PANTHER" id="PTHR19328:SF75">
    <property type="entry name" value="ALDOSE SUGAR DEHYDROGENASE YLII"/>
    <property type="match status" value="1"/>
</dbReference>
<dbReference type="InterPro" id="IPR012291">
    <property type="entry name" value="CBM2_carb-bd_dom_sf"/>
</dbReference>
<dbReference type="PANTHER" id="PTHR19328">
    <property type="entry name" value="HEDGEHOG-INTERACTING PROTEIN"/>
    <property type="match status" value="1"/>
</dbReference>